<dbReference type="SUPFAM" id="SSF88946">
    <property type="entry name" value="Sigma2 domain of RNA polymerase sigma factors"/>
    <property type="match status" value="1"/>
</dbReference>
<dbReference type="InterPro" id="IPR007627">
    <property type="entry name" value="RNA_pol_sigma70_r2"/>
</dbReference>
<dbReference type="Gene3D" id="1.10.10.10">
    <property type="entry name" value="Winged helix-like DNA-binding domain superfamily/Winged helix DNA-binding domain"/>
    <property type="match status" value="1"/>
</dbReference>
<dbReference type="InterPro" id="IPR014284">
    <property type="entry name" value="RNA_pol_sigma-70_dom"/>
</dbReference>
<dbReference type="InterPro" id="IPR013324">
    <property type="entry name" value="RNA_pol_sigma_r3/r4-like"/>
</dbReference>
<dbReference type="RefSeq" id="WP_183366334.1">
    <property type="nucleotide sequence ID" value="NZ_JACIEZ010000003.1"/>
</dbReference>
<dbReference type="EMBL" id="JACIEZ010000003">
    <property type="protein sequence ID" value="MBB4065059.1"/>
    <property type="molecule type" value="Genomic_DNA"/>
</dbReference>
<dbReference type="GO" id="GO:0006352">
    <property type="term" value="P:DNA-templated transcription initiation"/>
    <property type="evidence" value="ECO:0007669"/>
    <property type="project" value="InterPro"/>
</dbReference>
<proteinExistence type="predicted"/>
<evidence type="ECO:0000259" key="3">
    <source>
        <dbReference type="Pfam" id="PF20239"/>
    </source>
</evidence>
<dbReference type="PANTHER" id="PTHR47756">
    <property type="entry name" value="BLL6612 PROTEIN-RELATED"/>
    <property type="match status" value="1"/>
</dbReference>
<evidence type="ECO:0000259" key="2">
    <source>
        <dbReference type="Pfam" id="PF08281"/>
    </source>
</evidence>
<name>A0A7W6J5B6_9HYPH</name>
<feature type="domain" description="DUF6596" evidence="3">
    <location>
        <begin position="188"/>
        <end position="288"/>
    </location>
</feature>
<gene>
    <name evidence="4" type="ORF">GGR23_002246</name>
</gene>
<keyword evidence="5" id="KW-1185">Reference proteome</keyword>
<evidence type="ECO:0000259" key="1">
    <source>
        <dbReference type="Pfam" id="PF04542"/>
    </source>
</evidence>
<protein>
    <submittedName>
        <fullName evidence="4">RNA polymerase sigma factor (Sigma-70 family)</fullName>
    </submittedName>
</protein>
<evidence type="ECO:0000313" key="4">
    <source>
        <dbReference type="EMBL" id="MBB4065059.1"/>
    </source>
</evidence>
<dbReference type="GO" id="GO:0016987">
    <property type="term" value="F:sigma factor activity"/>
    <property type="evidence" value="ECO:0007669"/>
    <property type="project" value="InterPro"/>
</dbReference>
<dbReference type="AlphaFoldDB" id="A0A7W6J5B6"/>
<dbReference type="GO" id="GO:0003677">
    <property type="term" value="F:DNA binding"/>
    <property type="evidence" value="ECO:0007669"/>
    <property type="project" value="InterPro"/>
</dbReference>
<reference evidence="4 5" key="1">
    <citation type="submission" date="2020-08" db="EMBL/GenBank/DDBJ databases">
        <title>Genomic Encyclopedia of Type Strains, Phase IV (KMG-IV): sequencing the most valuable type-strain genomes for metagenomic binning, comparative biology and taxonomic classification.</title>
        <authorList>
            <person name="Goeker M."/>
        </authorList>
    </citation>
    <scope>NUCLEOTIDE SEQUENCE [LARGE SCALE GENOMIC DNA]</scope>
    <source>
        <strain evidence="4 5">DSM 29853</strain>
    </source>
</reference>
<feature type="domain" description="RNA polymerase sigma factor 70 region 4 type 2" evidence="2">
    <location>
        <begin position="120"/>
        <end position="170"/>
    </location>
</feature>
<dbReference type="NCBIfam" id="TIGR02937">
    <property type="entry name" value="sigma70-ECF"/>
    <property type="match status" value="1"/>
</dbReference>
<dbReference type="PANTHER" id="PTHR47756:SF2">
    <property type="entry name" value="BLL6612 PROTEIN"/>
    <property type="match status" value="1"/>
</dbReference>
<comment type="caution">
    <text evidence="4">The sequence shown here is derived from an EMBL/GenBank/DDBJ whole genome shotgun (WGS) entry which is preliminary data.</text>
</comment>
<evidence type="ECO:0000313" key="5">
    <source>
        <dbReference type="Proteomes" id="UP000528286"/>
    </source>
</evidence>
<dbReference type="Proteomes" id="UP000528286">
    <property type="component" value="Unassembled WGS sequence"/>
</dbReference>
<dbReference type="InterPro" id="IPR046531">
    <property type="entry name" value="DUF6596"/>
</dbReference>
<accession>A0A7W6J5B6</accession>
<organism evidence="4 5">
    <name type="scientific">Gellertiella hungarica</name>
    <dbReference type="NCBI Taxonomy" id="1572859"/>
    <lineage>
        <taxon>Bacteria</taxon>
        <taxon>Pseudomonadati</taxon>
        <taxon>Pseudomonadota</taxon>
        <taxon>Alphaproteobacteria</taxon>
        <taxon>Hyphomicrobiales</taxon>
        <taxon>Rhizobiaceae</taxon>
        <taxon>Gellertiella</taxon>
    </lineage>
</organism>
<dbReference type="Gene3D" id="1.10.1740.10">
    <property type="match status" value="1"/>
</dbReference>
<dbReference type="InterPro" id="IPR036388">
    <property type="entry name" value="WH-like_DNA-bd_sf"/>
</dbReference>
<dbReference type="Pfam" id="PF04542">
    <property type="entry name" value="Sigma70_r2"/>
    <property type="match status" value="1"/>
</dbReference>
<dbReference type="SUPFAM" id="SSF88659">
    <property type="entry name" value="Sigma3 and sigma4 domains of RNA polymerase sigma factors"/>
    <property type="match status" value="1"/>
</dbReference>
<dbReference type="InterPro" id="IPR013325">
    <property type="entry name" value="RNA_pol_sigma_r2"/>
</dbReference>
<dbReference type="InterPro" id="IPR013249">
    <property type="entry name" value="RNA_pol_sigma70_r4_t2"/>
</dbReference>
<dbReference type="Pfam" id="PF20239">
    <property type="entry name" value="DUF6596"/>
    <property type="match status" value="1"/>
</dbReference>
<feature type="domain" description="RNA polymerase sigma-70 region 2" evidence="1">
    <location>
        <begin position="20"/>
        <end position="78"/>
    </location>
</feature>
<sequence>MNQHDIHRTVETVFLMERTRLIAGLARTTGSLDLAEELAQEALAAALVHWPKTGVPANPAGWLMLSAKRRAIDLHRRRVTARRAQAEIGLARSHDEEALHEAFLDGLDDDIGDDRLALIFTAAHPVLPPDQRAALTLRLIGGLTTAEIARAYLTGEPTIAQRITRAKKRLADPAIAYEVPQGKERPPRLSSVLEVIYLIFNEGYSATSGPEAVRAPLCHEALRLGRILAALMPEEAEVASLLALMEIQASRLGARTAADGRSIPLPRQNRALWDRLLIRRGLEGIERARALGGGTGPYCLQAELAACHARAARFETTDWARIAALYGDLLALQPSPVVALNRAVAVGMAQGPAAGLQLLEDRSLASTLSTFAPYHAARGDCLERLDRHAEARTAFTLAASLSGNDAERRFLEDRARLCG</sequence>
<dbReference type="Pfam" id="PF08281">
    <property type="entry name" value="Sigma70_r4_2"/>
    <property type="match status" value="1"/>
</dbReference>